<dbReference type="EMBL" id="MZNU01000379">
    <property type="protein sequence ID" value="OWO98794.1"/>
    <property type="molecule type" value="Genomic_DNA"/>
</dbReference>
<dbReference type="Proteomes" id="UP000242519">
    <property type="component" value="Unassembled WGS sequence"/>
</dbReference>
<feature type="region of interest" description="Disordered" evidence="1">
    <location>
        <begin position="1"/>
        <end position="24"/>
    </location>
</feature>
<evidence type="ECO:0000313" key="2">
    <source>
        <dbReference type="EMBL" id="OWO98794.1"/>
    </source>
</evidence>
<gene>
    <name evidence="2" type="ORF">B2J93_4665</name>
</gene>
<accession>A0A218YV59</accession>
<name>A0A218YV59_9HELO</name>
<organism evidence="2 3">
    <name type="scientific">Diplocarpon coronariae</name>
    <dbReference type="NCBI Taxonomy" id="2795749"/>
    <lineage>
        <taxon>Eukaryota</taxon>
        <taxon>Fungi</taxon>
        <taxon>Dikarya</taxon>
        <taxon>Ascomycota</taxon>
        <taxon>Pezizomycotina</taxon>
        <taxon>Leotiomycetes</taxon>
        <taxon>Helotiales</taxon>
        <taxon>Drepanopezizaceae</taxon>
        <taxon>Diplocarpon</taxon>
    </lineage>
</organism>
<keyword evidence="3" id="KW-1185">Reference proteome</keyword>
<feature type="region of interest" description="Disordered" evidence="1">
    <location>
        <begin position="79"/>
        <end position="109"/>
    </location>
</feature>
<protein>
    <submittedName>
        <fullName evidence="2">AraC family transcriptional regulator</fullName>
    </submittedName>
</protein>
<evidence type="ECO:0000313" key="3">
    <source>
        <dbReference type="Proteomes" id="UP000242519"/>
    </source>
</evidence>
<dbReference type="InParanoid" id="A0A218YV59"/>
<proteinExistence type="predicted"/>
<evidence type="ECO:0000256" key="1">
    <source>
        <dbReference type="SAM" id="MobiDB-lite"/>
    </source>
</evidence>
<reference evidence="2 3" key="1">
    <citation type="submission" date="2017-04" db="EMBL/GenBank/DDBJ databases">
        <title>Draft genome sequence of Marssonina coronaria NL1: causal agent of apple blotch.</title>
        <authorList>
            <person name="Cheng Q."/>
        </authorList>
    </citation>
    <scope>NUCLEOTIDE SEQUENCE [LARGE SCALE GENOMIC DNA]</scope>
    <source>
        <strain evidence="2 3">NL1</strain>
    </source>
</reference>
<dbReference type="AlphaFoldDB" id="A0A218YV59"/>
<sequence length="186" mass="20675">MSPPLTASLDSGMLGSPPSTPPDAGSTLACVLLRRRRARNARILPLLLPVAREMCDGQGPQRRPRSELCLRGKSTGNTIHLARDPLPPRPLDAGNTKVRRTRKQSPWQSGGGFATELSWYFFRIAKVGIPAAVFGTRRPWAEEDGLDRLICNPRRMLPRGAGIFFLLNVLQYFEPVRHERKTLGVI</sequence>
<comment type="caution">
    <text evidence="2">The sequence shown here is derived from an EMBL/GenBank/DDBJ whole genome shotgun (WGS) entry which is preliminary data.</text>
</comment>